<dbReference type="Proteomes" id="UP000320421">
    <property type="component" value="Chromosome"/>
</dbReference>
<organism evidence="1 2">
    <name type="scientific">Gimesia chilikensis</name>
    <dbReference type="NCBI Taxonomy" id="2605989"/>
    <lineage>
        <taxon>Bacteria</taxon>
        <taxon>Pseudomonadati</taxon>
        <taxon>Planctomycetota</taxon>
        <taxon>Planctomycetia</taxon>
        <taxon>Planctomycetales</taxon>
        <taxon>Planctomycetaceae</taxon>
        <taxon>Gimesia</taxon>
    </lineage>
</organism>
<evidence type="ECO:0000313" key="1">
    <source>
        <dbReference type="EMBL" id="QDT19221.1"/>
    </source>
</evidence>
<name>A0A517PIS6_9PLAN</name>
<reference evidence="1 2" key="1">
    <citation type="submission" date="2019-02" db="EMBL/GenBank/DDBJ databases">
        <title>Deep-cultivation of Planctomycetes and their phenomic and genomic characterization uncovers novel biology.</title>
        <authorList>
            <person name="Wiegand S."/>
            <person name="Jogler M."/>
            <person name="Boedeker C."/>
            <person name="Pinto D."/>
            <person name="Vollmers J."/>
            <person name="Rivas-Marin E."/>
            <person name="Kohn T."/>
            <person name="Peeters S.H."/>
            <person name="Heuer A."/>
            <person name="Rast P."/>
            <person name="Oberbeckmann S."/>
            <person name="Bunk B."/>
            <person name="Jeske O."/>
            <person name="Meyerdierks A."/>
            <person name="Storesund J.E."/>
            <person name="Kallscheuer N."/>
            <person name="Luecker S."/>
            <person name="Lage O.M."/>
            <person name="Pohl T."/>
            <person name="Merkel B.J."/>
            <person name="Hornburger P."/>
            <person name="Mueller R.-W."/>
            <person name="Bruemmer F."/>
            <person name="Labrenz M."/>
            <person name="Spormann A.M."/>
            <person name="Op den Camp H."/>
            <person name="Overmann J."/>
            <person name="Amann R."/>
            <person name="Jetten M.S.M."/>
            <person name="Mascher T."/>
            <person name="Medema M.H."/>
            <person name="Devos D.P."/>
            <person name="Kaster A.-K."/>
            <person name="Ovreas L."/>
            <person name="Rohde M."/>
            <person name="Galperin M.Y."/>
            <person name="Jogler C."/>
        </authorList>
    </citation>
    <scope>NUCLEOTIDE SEQUENCE [LARGE SCALE GENOMIC DNA]</scope>
    <source>
        <strain evidence="1 2">HG66A1</strain>
    </source>
</reference>
<keyword evidence="2" id="KW-1185">Reference proteome</keyword>
<gene>
    <name evidence="1" type="ORF">HG66A1_09850</name>
</gene>
<evidence type="ECO:0000313" key="2">
    <source>
        <dbReference type="Proteomes" id="UP000320421"/>
    </source>
</evidence>
<proteinExistence type="predicted"/>
<dbReference type="OrthoDB" id="274988at2"/>
<dbReference type="RefSeq" id="WP_145181094.1">
    <property type="nucleotide sequence ID" value="NZ_CP036266.1"/>
</dbReference>
<dbReference type="AlphaFoldDB" id="A0A517PIS6"/>
<protein>
    <submittedName>
        <fullName evidence="1">Uncharacterized protein</fullName>
    </submittedName>
</protein>
<sequence length="222" mass="25699">MKRFLLFLLLLLLILGGTAGGLYWSSAQVPEFYQAALQQQVAPEIRQQEAKDFVQHSMQIVNDVRNQEPLWSQEFSEQEVNAWLAEELHQKYNEWVPEGITDPRVHFEQDQVIVGFHLTLKKWSGIISLKFKPWLMKENRLVLELEQARAGLLPIPIDEAITKLIQEARAEGWQIEWSQMNEHDVLIVHLDRQDSDLPDLTVLKVEPGLFQIAGKANDVQKQ</sequence>
<accession>A0A517PIS6</accession>
<dbReference type="EMBL" id="CP036266">
    <property type="protein sequence ID" value="QDT19221.1"/>
    <property type="molecule type" value="Genomic_DNA"/>
</dbReference>